<evidence type="ECO:0000313" key="1">
    <source>
        <dbReference type="EnsemblPlants" id="ONIVA03G16850.1"/>
    </source>
</evidence>
<keyword evidence="2" id="KW-1185">Reference proteome</keyword>
<organism evidence="1">
    <name type="scientific">Oryza nivara</name>
    <name type="common">Indian wild rice</name>
    <name type="synonym">Oryza sativa f. spontanea</name>
    <dbReference type="NCBI Taxonomy" id="4536"/>
    <lineage>
        <taxon>Eukaryota</taxon>
        <taxon>Viridiplantae</taxon>
        <taxon>Streptophyta</taxon>
        <taxon>Embryophyta</taxon>
        <taxon>Tracheophyta</taxon>
        <taxon>Spermatophyta</taxon>
        <taxon>Magnoliopsida</taxon>
        <taxon>Liliopsida</taxon>
        <taxon>Poales</taxon>
        <taxon>Poaceae</taxon>
        <taxon>BOP clade</taxon>
        <taxon>Oryzoideae</taxon>
        <taxon>Oryzeae</taxon>
        <taxon>Oryzinae</taxon>
        <taxon>Oryza</taxon>
    </lineage>
</organism>
<proteinExistence type="predicted"/>
<name>A0A0E0GLT6_ORYNI</name>
<dbReference type="Proteomes" id="UP000006591">
    <property type="component" value="Chromosome 3"/>
</dbReference>
<sequence>MSVDPPRRGILVLDAHGTHSMHVVYSLVALAFSMDDRSNDAEASNQGHLIFYCNHTPSPLGTLVARGT</sequence>
<protein>
    <submittedName>
        <fullName evidence="1">Uncharacterized protein</fullName>
    </submittedName>
</protein>
<reference evidence="1" key="2">
    <citation type="submission" date="2018-04" db="EMBL/GenBank/DDBJ databases">
        <title>OnivRS2 (Oryza nivara Reference Sequence Version 2).</title>
        <authorList>
            <person name="Zhang J."/>
            <person name="Kudrna D."/>
            <person name="Lee S."/>
            <person name="Talag J."/>
            <person name="Rajasekar S."/>
            <person name="Welchert J."/>
            <person name="Hsing Y.-I."/>
            <person name="Wing R.A."/>
        </authorList>
    </citation>
    <scope>NUCLEOTIDE SEQUENCE [LARGE SCALE GENOMIC DNA]</scope>
    <source>
        <strain evidence="1">SL10</strain>
    </source>
</reference>
<dbReference type="Gramene" id="ONIVA03G16850.1">
    <property type="protein sequence ID" value="ONIVA03G16850.1"/>
    <property type="gene ID" value="ONIVA03G16850"/>
</dbReference>
<dbReference type="HOGENOM" id="CLU_2798335_0_0_1"/>
<reference evidence="1" key="1">
    <citation type="submission" date="2015-04" db="UniProtKB">
        <authorList>
            <consortium name="EnsemblPlants"/>
        </authorList>
    </citation>
    <scope>IDENTIFICATION</scope>
    <source>
        <strain evidence="1">SL10</strain>
    </source>
</reference>
<dbReference type="EnsemblPlants" id="ONIVA03G16850.1">
    <property type="protein sequence ID" value="ONIVA03G16850.1"/>
    <property type="gene ID" value="ONIVA03G16850"/>
</dbReference>
<evidence type="ECO:0000313" key="2">
    <source>
        <dbReference type="Proteomes" id="UP000006591"/>
    </source>
</evidence>
<dbReference type="AlphaFoldDB" id="A0A0E0GLT6"/>
<accession>A0A0E0GLT6</accession>